<dbReference type="Gene3D" id="3.40.50.980">
    <property type="match status" value="2"/>
</dbReference>
<keyword evidence="2" id="KW-0597">Phosphoprotein</keyword>
<dbReference type="GO" id="GO:0044550">
    <property type="term" value="P:secondary metabolite biosynthetic process"/>
    <property type="evidence" value="ECO:0007669"/>
    <property type="project" value="TreeGrafter"/>
</dbReference>
<dbReference type="Pfam" id="PF00501">
    <property type="entry name" value="AMP-binding"/>
    <property type="match status" value="1"/>
</dbReference>
<dbReference type="InterPro" id="IPR023213">
    <property type="entry name" value="CAT-like_dom_sf"/>
</dbReference>
<accession>A0A8H5TAV7</accession>
<dbReference type="InterPro" id="IPR010071">
    <property type="entry name" value="AA_adenyl_dom"/>
</dbReference>
<dbReference type="PROSITE" id="PS00455">
    <property type="entry name" value="AMP_BINDING"/>
    <property type="match status" value="1"/>
</dbReference>
<keyword evidence="6" id="KW-1185">Reference proteome</keyword>
<dbReference type="Pfam" id="PF13193">
    <property type="entry name" value="AMP-binding_C"/>
    <property type="match status" value="1"/>
</dbReference>
<dbReference type="Gene3D" id="3.30.300.30">
    <property type="match status" value="1"/>
</dbReference>
<dbReference type="InterPro" id="IPR025110">
    <property type="entry name" value="AMP-bd_C"/>
</dbReference>
<keyword evidence="1" id="KW-0596">Phosphopantetheine</keyword>
<dbReference type="Proteomes" id="UP000567885">
    <property type="component" value="Unassembled WGS sequence"/>
</dbReference>
<proteinExistence type="predicted"/>
<dbReference type="Pfam" id="PF00668">
    <property type="entry name" value="Condensation"/>
    <property type="match status" value="2"/>
</dbReference>
<dbReference type="InterPro" id="IPR020845">
    <property type="entry name" value="AMP-binding_CS"/>
</dbReference>
<sequence length="1317" mass="146107">MRIPVSEEDSFESLVRQVTSTSTTAFEHEDVPFERVVSAVQPGHRDLSRNPLAQIVFAVHSQKNLGRFELEGVQSEAIESKACTRFDVEFHFFQEASGLKGICNFATDLFKPETIQNVVNVFFQTLRHGLDEPQTPISVLPLNEGISDLRKMDVLDIVRYNYPKGSSVIDIFSQQVAAHPDREAVVDLSSRLTYAELDQQSGLVEKWLRRRNLAPETLVAVLSPRSCETVVAFVGILKANLTYLPLDVRSPVSRMRDILSSVPGPTIVLMGSNVNDPGFELPQLELVRITEASEIVAGNGVDEHTSHESPSDRSLAFVVFTSGSTGKPKGVMIEHRAVIRLVKSDNFPKFPRDSPRMSHMFNIAFDGAQWEIFWMLLSGGTVVCVDYLTTLDGKELGAVFAREQVNVSFMAPAMLKLYLTDAPDIIRNLDVLVVGGERFDPKEAIEARALVRGQVSNIYGPTEGGIISTAYNIPDDETFANGVPIGGSIYNSGAYVMDPAQQLVGPGVMGELVITGDGIARGYTNPDLNKNRFVHVDIDGKTVKAYRTGDRMRRRAGDCLLEFFGRMDNQFKIRGNRIEAGEVESAMLSHDAVINAAVVVRGGEEGQPLEMVGFIVVSDSDNAELGHTHGHAAEKVRQKLQSLLPSYMVPASIVVLDKMPFNTNGKIDRKELALRAKDLPKQQTMAPIPDFPITDIGIAVCEEATEVFGMSIAISDNFFSLGGHSLLASKLVSLIDRRLHIRVSVKDVFDNPVFADLAVIVRQGLAAQNPVSEGQDQQGQSSRVAPRTDMEKMLCEEYAQILGVPVGITDSFFDLGGHSLMATKLAARIGQGLNTTVTVKDIFDFPVIFQFAKKLESAQSGLDEENIQWSDYAPFQLLDVESPQDFVQTQLRPQLDSRYGSIQDVYLATHAQKEFLMDFTTGKPRGFVPFCIDFPRDADCEILVKAIKAYVDKLDIFRTVFLEGAGEMYQVVVENPDLTIEIIETDVNLNKATKEYLEVHGNNPVRLGHICIQFAILKTNTSVRVLIQMSHTLYDGLSFEHLVRGLHVLYNGKPLPPPTQFSRYVQYSTIARIEGYPFWREILQNAAITVLHDADSDTSHQGIPKPKAIYLSRIVNVPAQALRNSNTTQATIFNAACAIVMAKESGSQHVVFGRTVSGRQGLPGMWQDIIGPCTNSAPVHAYVDSDGDHARLIRDLRDQYLRTIPFESLGFEEIKHNCTNWPKETVNYSILVAYHNFEYHPESQVGDQRVQMGILAKYLEMGEKEPLYDLAIAGEVEPDGISLNVTVVAKSRFYDEERVEYLLGEICKTFRDLNEAS</sequence>
<dbReference type="InterPro" id="IPR001242">
    <property type="entry name" value="Condensation_dom"/>
</dbReference>
<comment type="caution">
    <text evidence="5">The sequence shown here is derived from an EMBL/GenBank/DDBJ whole genome shotgun (WGS) entry which is preliminary data.</text>
</comment>
<dbReference type="NCBIfam" id="TIGR01733">
    <property type="entry name" value="AA-adenyl-dom"/>
    <property type="match status" value="1"/>
</dbReference>
<dbReference type="InterPro" id="IPR036736">
    <property type="entry name" value="ACP-like_sf"/>
</dbReference>
<dbReference type="InterPro" id="IPR000873">
    <property type="entry name" value="AMP-dep_synth/lig_dom"/>
</dbReference>
<feature type="domain" description="Carrier" evidence="4">
    <location>
        <begin position="691"/>
        <end position="765"/>
    </location>
</feature>
<dbReference type="SUPFAM" id="SSF56801">
    <property type="entry name" value="Acetyl-CoA synthetase-like"/>
    <property type="match status" value="1"/>
</dbReference>
<dbReference type="GO" id="GO:0016874">
    <property type="term" value="F:ligase activity"/>
    <property type="evidence" value="ECO:0007669"/>
    <property type="project" value="UniProtKB-KW"/>
</dbReference>
<name>A0A8H5TAV7_FUSHE</name>
<dbReference type="Gene3D" id="1.10.1200.10">
    <property type="entry name" value="ACP-like"/>
    <property type="match status" value="2"/>
</dbReference>
<dbReference type="Pfam" id="PF00550">
    <property type="entry name" value="PP-binding"/>
    <property type="match status" value="2"/>
</dbReference>
<dbReference type="PANTHER" id="PTHR45527">
    <property type="entry name" value="NONRIBOSOMAL PEPTIDE SYNTHETASE"/>
    <property type="match status" value="1"/>
</dbReference>
<protein>
    <submittedName>
        <fullName evidence="5">Enniatin synthase</fullName>
    </submittedName>
</protein>
<feature type="domain" description="Carrier" evidence="4">
    <location>
        <begin position="785"/>
        <end position="859"/>
    </location>
</feature>
<dbReference type="EMBL" id="JAAGWQ010000124">
    <property type="protein sequence ID" value="KAF5665287.1"/>
    <property type="molecule type" value="Genomic_DNA"/>
</dbReference>
<dbReference type="SUPFAM" id="SSF52777">
    <property type="entry name" value="CoA-dependent acyltransferases"/>
    <property type="match status" value="3"/>
</dbReference>
<dbReference type="PROSITE" id="PS00012">
    <property type="entry name" value="PHOSPHOPANTETHEINE"/>
    <property type="match status" value="1"/>
</dbReference>
<reference evidence="5 6" key="1">
    <citation type="submission" date="2020-05" db="EMBL/GenBank/DDBJ databases">
        <title>Identification and distribution of gene clusters putatively required for synthesis of sphingolipid metabolism inhibitors in phylogenetically diverse species of the filamentous fungus Fusarium.</title>
        <authorList>
            <person name="Kim H.-S."/>
            <person name="Busman M."/>
            <person name="Brown D.W."/>
            <person name="Divon H."/>
            <person name="Uhlig S."/>
            <person name="Proctor R.H."/>
        </authorList>
    </citation>
    <scope>NUCLEOTIDE SEQUENCE [LARGE SCALE GENOMIC DNA]</scope>
    <source>
        <strain evidence="5 6">NRRL 20693</strain>
    </source>
</reference>
<dbReference type="InterPro" id="IPR009081">
    <property type="entry name" value="PP-bd_ACP"/>
</dbReference>
<dbReference type="SMART" id="SM00823">
    <property type="entry name" value="PKS_PP"/>
    <property type="match status" value="2"/>
</dbReference>
<dbReference type="InterPro" id="IPR006162">
    <property type="entry name" value="Ppantetheine_attach_site"/>
</dbReference>
<dbReference type="PANTHER" id="PTHR45527:SF1">
    <property type="entry name" value="FATTY ACID SYNTHASE"/>
    <property type="match status" value="1"/>
</dbReference>
<dbReference type="Gene3D" id="2.30.38.10">
    <property type="entry name" value="Luciferase, Domain 3"/>
    <property type="match status" value="1"/>
</dbReference>
<dbReference type="OrthoDB" id="416786at2759"/>
<evidence type="ECO:0000313" key="6">
    <source>
        <dbReference type="Proteomes" id="UP000567885"/>
    </source>
</evidence>
<dbReference type="InterPro" id="IPR045851">
    <property type="entry name" value="AMP-bd_C_sf"/>
</dbReference>
<dbReference type="Gene3D" id="3.30.559.10">
    <property type="entry name" value="Chloramphenicol acetyltransferase-like domain"/>
    <property type="match status" value="2"/>
</dbReference>
<dbReference type="CDD" id="cd19542">
    <property type="entry name" value="CT_NRPS-like"/>
    <property type="match status" value="1"/>
</dbReference>
<dbReference type="InterPro" id="IPR020806">
    <property type="entry name" value="PKS_PP-bd"/>
</dbReference>
<evidence type="ECO:0000256" key="1">
    <source>
        <dbReference type="ARBA" id="ARBA00022450"/>
    </source>
</evidence>
<keyword evidence="3" id="KW-0436">Ligase</keyword>
<dbReference type="Gene3D" id="3.30.559.30">
    <property type="entry name" value="Nonribosomal peptide synthetase, condensation domain"/>
    <property type="match status" value="2"/>
</dbReference>
<dbReference type="PROSITE" id="PS50075">
    <property type="entry name" value="CARRIER"/>
    <property type="match status" value="2"/>
</dbReference>
<gene>
    <name evidence="5" type="ORF">FHETE_6647</name>
</gene>
<evidence type="ECO:0000259" key="4">
    <source>
        <dbReference type="PROSITE" id="PS50075"/>
    </source>
</evidence>
<dbReference type="GO" id="GO:0005737">
    <property type="term" value="C:cytoplasm"/>
    <property type="evidence" value="ECO:0007669"/>
    <property type="project" value="TreeGrafter"/>
</dbReference>
<evidence type="ECO:0000313" key="5">
    <source>
        <dbReference type="EMBL" id="KAF5665287.1"/>
    </source>
</evidence>
<evidence type="ECO:0000256" key="2">
    <source>
        <dbReference type="ARBA" id="ARBA00022553"/>
    </source>
</evidence>
<dbReference type="CDD" id="cd05930">
    <property type="entry name" value="A_NRPS"/>
    <property type="match status" value="1"/>
</dbReference>
<dbReference type="GO" id="GO:0031177">
    <property type="term" value="F:phosphopantetheine binding"/>
    <property type="evidence" value="ECO:0007669"/>
    <property type="project" value="InterPro"/>
</dbReference>
<dbReference type="GO" id="GO:0043041">
    <property type="term" value="P:amino acid activation for nonribosomal peptide biosynthetic process"/>
    <property type="evidence" value="ECO:0007669"/>
    <property type="project" value="TreeGrafter"/>
</dbReference>
<dbReference type="SUPFAM" id="SSF47336">
    <property type="entry name" value="ACP-like"/>
    <property type="match status" value="2"/>
</dbReference>
<evidence type="ECO:0000256" key="3">
    <source>
        <dbReference type="ARBA" id="ARBA00022598"/>
    </source>
</evidence>
<organism evidence="5 6">
    <name type="scientific">Fusarium heterosporum</name>
    <dbReference type="NCBI Taxonomy" id="42747"/>
    <lineage>
        <taxon>Eukaryota</taxon>
        <taxon>Fungi</taxon>
        <taxon>Dikarya</taxon>
        <taxon>Ascomycota</taxon>
        <taxon>Pezizomycotina</taxon>
        <taxon>Sordariomycetes</taxon>
        <taxon>Hypocreomycetidae</taxon>
        <taxon>Hypocreales</taxon>
        <taxon>Nectriaceae</taxon>
        <taxon>Fusarium</taxon>
        <taxon>Fusarium heterosporum species complex</taxon>
    </lineage>
</organism>